<dbReference type="RefSeq" id="WP_076348499.1">
    <property type="nucleotide sequence ID" value="NZ_CP019082.1"/>
</dbReference>
<dbReference type="PROSITE" id="PS51257">
    <property type="entry name" value="PROKAR_LIPOPROTEIN"/>
    <property type="match status" value="1"/>
</dbReference>
<dbReference type="Proteomes" id="UP000186309">
    <property type="component" value="Chromosome"/>
</dbReference>
<name>A0A1U7CU62_9BACT</name>
<evidence type="ECO:0000313" key="4">
    <source>
        <dbReference type="Proteomes" id="UP000186309"/>
    </source>
</evidence>
<keyword evidence="4" id="KW-1185">Reference proteome</keyword>
<dbReference type="AlphaFoldDB" id="A0A1U7CU62"/>
<sequence length="251" mass="25964">MNTSAPRFRSSSLVGLCIAMAAAATGCGTTKTSGTVRTGTEQLLLTNAWDTALTKIDFRPLTGVPVYLDTTNATAVDQGWVVSSLKEAMLKQGVLLRAKPEQAQWIVEARIGAYGTDASSFLLGIPQTTIPPSFTGVPTGTIPEISLVKKSDQKAVAKLALFAYDRTSGQLVWTSGTSQAKSNAKDVYVGGVGPIQSGSIYRSPEFIGMQLPLVGGASPALATDKPRDAADVAASPLAPSAAASDAQSFAP</sequence>
<dbReference type="InterPro" id="IPR046596">
    <property type="entry name" value="DUF6655"/>
</dbReference>
<feature type="compositionally biased region" description="Low complexity" evidence="1">
    <location>
        <begin position="231"/>
        <end position="251"/>
    </location>
</feature>
<organism evidence="3 4">
    <name type="scientific">Paludisphaera borealis</name>
    <dbReference type="NCBI Taxonomy" id="1387353"/>
    <lineage>
        <taxon>Bacteria</taxon>
        <taxon>Pseudomonadati</taxon>
        <taxon>Planctomycetota</taxon>
        <taxon>Planctomycetia</taxon>
        <taxon>Isosphaerales</taxon>
        <taxon>Isosphaeraceae</taxon>
        <taxon>Paludisphaera</taxon>
    </lineage>
</organism>
<evidence type="ECO:0000256" key="2">
    <source>
        <dbReference type="SAM" id="SignalP"/>
    </source>
</evidence>
<dbReference type="Pfam" id="PF20360">
    <property type="entry name" value="DUF6655"/>
    <property type="match status" value="1"/>
</dbReference>
<feature type="signal peptide" evidence="2">
    <location>
        <begin position="1"/>
        <end position="26"/>
    </location>
</feature>
<evidence type="ECO:0008006" key="5">
    <source>
        <dbReference type="Google" id="ProtNLM"/>
    </source>
</evidence>
<reference evidence="4" key="1">
    <citation type="submission" date="2016-12" db="EMBL/GenBank/DDBJ databases">
        <title>Comparative genomics of four Isosphaeraceae planctomycetes: a common pool of plasmids and glycoside hydrolase genes.</title>
        <authorList>
            <person name="Ivanova A."/>
        </authorList>
    </citation>
    <scope>NUCLEOTIDE SEQUENCE [LARGE SCALE GENOMIC DNA]</scope>
    <source>
        <strain evidence="4">PX4</strain>
    </source>
</reference>
<protein>
    <recommendedName>
        <fullName evidence="5">DUF4136 domain-containing protein</fullName>
    </recommendedName>
</protein>
<accession>A0A1U7CU62</accession>
<evidence type="ECO:0000313" key="3">
    <source>
        <dbReference type="EMBL" id="APW62413.1"/>
    </source>
</evidence>
<feature type="region of interest" description="Disordered" evidence="1">
    <location>
        <begin position="225"/>
        <end position="251"/>
    </location>
</feature>
<dbReference type="OrthoDB" id="276267at2"/>
<proteinExistence type="predicted"/>
<evidence type="ECO:0000256" key="1">
    <source>
        <dbReference type="SAM" id="MobiDB-lite"/>
    </source>
</evidence>
<dbReference type="EMBL" id="CP019082">
    <property type="protein sequence ID" value="APW62413.1"/>
    <property type="molecule type" value="Genomic_DNA"/>
</dbReference>
<gene>
    <name evidence="3" type="ORF">BSF38_03952</name>
</gene>
<dbReference type="KEGG" id="pbor:BSF38_03952"/>
<feature type="chain" id="PRO_5012572407" description="DUF4136 domain-containing protein" evidence="2">
    <location>
        <begin position="27"/>
        <end position="251"/>
    </location>
</feature>
<keyword evidence="2" id="KW-0732">Signal</keyword>